<dbReference type="InterPro" id="IPR011051">
    <property type="entry name" value="RmlC_Cupin_sf"/>
</dbReference>
<protein>
    <submittedName>
        <fullName evidence="4">MerR family transcriptional regulator</fullName>
    </submittedName>
</protein>
<dbReference type="PROSITE" id="PS00552">
    <property type="entry name" value="HTH_MERR_1"/>
    <property type="match status" value="1"/>
</dbReference>
<dbReference type="SMART" id="SM00422">
    <property type="entry name" value="HTH_MERR"/>
    <property type="match status" value="1"/>
</dbReference>
<sequence>MPEDMTPDPPRYRVAEAARAAGVAPSTLRLWETQGLIAPARLASGQRVYSEADVERLCRIAFLRREDGLNPAAIRAALAGEAPAPSPSSSPAAASDLGPQLRRLRQARGETLEQAAAALAVSASALSTLERTGAGVSFKTLHDIARHYGTTVSSLSGQDAPGGAVVRAGARRRWPMPVPGVTVELLAEGRNQMDCHLFRLASGAASEGGYGHEGEEFLHLLEGRFRIVLDGTEAHDLGPGDSIYFASRRPHAWMNLGETDCVLIWVNTPPSF</sequence>
<dbReference type="SUPFAM" id="SSF51182">
    <property type="entry name" value="RmlC-like cupins"/>
    <property type="match status" value="1"/>
</dbReference>
<dbReference type="STRING" id="1335048.AKL17_2037"/>
<dbReference type="Gene3D" id="2.60.120.10">
    <property type="entry name" value="Jelly Rolls"/>
    <property type="match status" value="1"/>
</dbReference>
<feature type="domain" description="HTH cro/C1-type" evidence="3">
    <location>
        <begin position="101"/>
        <end position="155"/>
    </location>
</feature>
<dbReference type="Pfam" id="PF07883">
    <property type="entry name" value="Cupin_2"/>
    <property type="match status" value="1"/>
</dbReference>
<reference evidence="4 5" key="1">
    <citation type="submission" date="2015-09" db="EMBL/GenBank/DDBJ databases">
        <title>Complete genome sequence of Defluviimonas alba cai42t isolated from an oilfield in Xinjiang.</title>
        <authorList>
            <person name="Geng S."/>
            <person name="Pan X."/>
            <person name="Wu X."/>
        </authorList>
    </citation>
    <scope>NUCLEOTIDE SEQUENCE [LARGE SCALE GENOMIC DNA]</scope>
    <source>
        <strain evidence="5">cai42</strain>
    </source>
</reference>
<feature type="domain" description="HTH merR-type" evidence="2">
    <location>
        <begin position="11"/>
        <end position="80"/>
    </location>
</feature>
<dbReference type="GO" id="GO:0003700">
    <property type="term" value="F:DNA-binding transcription factor activity"/>
    <property type="evidence" value="ECO:0007669"/>
    <property type="project" value="TreeGrafter"/>
</dbReference>
<dbReference type="AlphaFoldDB" id="A0A159Z4R9"/>
<dbReference type="InterPro" id="IPR050807">
    <property type="entry name" value="TransReg_Diox_bact_type"/>
</dbReference>
<gene>
    <name evidence="4" type="ORF">AKL17_2037</name>
</gene>
<dbReference type="PATRIC" id="fig|1335048.3.peg.2126"/>
<proteinExistence type="predicted"/>
<keyword evidence="1" id="KW-0238">DNA-binding</keyword>
<dbReference type="KEGG" id="daa:AKL17_2037"/>
<dbReference type="CDD" id="cd02209">
    <property type="entry name" value="cupin_XRE_C"/>
    <property type="match status" value="1"/>
</dbReference>
<dbReference type="GO" id="GO:0005829">
    <property type="term" value="C:cytosol"/>
    <property type="evidence" value="ECO:0007669"/>
    <property type="project" value="TreeGrafter"/>
</dbReference>
<dbReference type="RefSeq" id="WP_236938076.1">
    <property type="nucleotide sequence ID" value="NZ_CP012661.1"/>
</dbReference>
<dbReference type="SMART" id="SM00530">
    <property type="entry name" value="HTH_XRE"/>
    <property type="match status" value="1"/>
</dbReference>
<dbReference type="Gene3D" id="1.10.260.40">
    <property type="entry name" value="lambda repressor-like DNA-binding domains"/>
    <property type="match status" value="1"/>
</dbReference>
<dbReference type="InterPro" id="IPR014710">
    <property type="entry name" value="RmlC-like_jellyroll"/>
</dbReference>
<dbReference type="InterPro" id="IPR009061">
    <property type="entry name" value="DNA-bd_dom_put_sf"/>
</dbReference>
<dbReference type="Pfam" id="PF13411">
    <property type="entry name" value="MerR_1"/>
    <property type="match status" value="1"/>
</dbReference>
<dbReference type="InterPro" id="IPR013096">
    <property type="entry name" value="Cupin_2"/>
</dbReference>
<dbReference type="InterPro" id="IPR000551">
    <property type="entry name" value="MerR-type_HTH_dom"/>
</dbReference>
<dbReference type="CDD" id="cd00592">
    <property type="entry name" value="HTH_MerR-like"/>
    <property type="match status" value="1"/>
</dbReference>
<dbReference type="PROSITE" id="PS50943">
    <property type="entry name" value="HTH_CROC1"/>
    <property type="match status" value="1"/>
</dbReference>
<dbReference type="Proteomes" id="UP000076128">
    <property type="component" value="Chromosome"/>
</dbReference>
<organism evidence="4 5">
    <name type="scientific">Frigidibacter mobilis</name>
    <dbReference type="NCBI Taxonomy" id="1335048"/>
    <lineage>
        <taxon>Bacteria</taxon>
        <taxon>Pseudomonadati</taxon>
        <taxon>Pseudomonadota</taxon>
        <taxon>Alphaproteobacteria</taxon>
        <taxon>Rhodobacterales</taxon>
        <taxon>Paracoccaceae</taxon>
        <taxon>Frigidibacter</taxon>
    </lineage>
</organism>
<accession>A0A159Z4R9</accession>
<evidence type="ECO:0000313" key="5">
    <source>
        <dbReference type="Proteomes" id="UP000076128"/>
    </source>
</evidence>
<dbReference type="Gene3D" id="1.10.1660.10">
    <property type="match status" value="1"/>
</dbReference>
<dbReference type="EMBL" id="CP012661">
    <property type="protein sequence ID" value="AMY69284.1"/>
    <property type="molecule type" value="Genomic_DNA"/>
</dbReference>
<dbReference type="SUPFAM" id="SSF46955">
    <property type="entry name" value="Putative DNA-binding domain"/>
    <property type="match status" value="1"/>
</dbReference>
<dbReference type="Pfam" id="PF13560">
    <property type="entry name" value="HTH_31"/>
    <property type="match status" value="1"/>
</dbReference>
<keyword evidence="5" id="KW-1185">Reference proteome</keyword>
<dbReference type="PANTHER" id="PTHR46797:SF1">
    <property type="entry name" value="METHYLPHOSPHONATE SYNTHASE"/>
    <property type="match status" value="1"/>
</dbReference>
<evidence type="ECO:0000313" key="4">
    <source>
        <dbReference type="EMBL" id="AMY69284.1"/>
    </source>
</evidence>
<dbReference type="InterPro" id="IPR010982">
    <property type="entry name" value="Lambda_DNA-bd_dom_sf"/>
</dbReference>
<evidence type="ECO:0000256" key="1">
    <source>
        <dbReference type="ARBA" id="ARBA00023125"/>
    </source>
</evidence>
<dbReference type="GO" id="GO:0003677">
    <property type="term" value="F:DNA binding"/>
    <property type="evidence" value="ECO:0007669"/>
    <property type="project" value="UniProtKB-KW"/>
</dbReference>
<name>A0A159Z4R9_9RHOB</name>
<evidence type="ECO:0000259" key="2">
    <source>
        <dbReference type="PROSITE" id="PS50937"/>
    </source>
</evidence>
<dbReference type="PROSITE" id="PS50937">
    <property type="entry name" value="HTH_MERR_2"/>
    <property type="match status" value="1"/>
</dbReference>
<dbReference type="InterPro" id="IPR001387">
    <property type="entry name" value="Cro/C1-type_HTH"/>
</dbReference>
<evidence type="ECO:0000259" key="3">
    <source>
        <dbReference type="PROSITE" id="PS50943"/>
    </source>
</evidence>
<dbReference type="PANTHER" id="PTHR46797">
    <property type="entry name" value="HTH-TYPE TRANSCRIPTIONAL REGULATOR"/>
    <property type="match status" value="1"/>
</dbReference>